<dbReference type="Proteomes" id="UP000548476">
    <property type="component" value="Unassembled WGS sequence"/>
</dbReference>
<evidence type="ECO:0000259" key="1">
    <source>
        <dbReference type="Pfam" id="PF13460"/>
    </source>
</evidence>
<gene>
    <name evidence="2" type="ORF">HNR73_002853</name>
</gene>
<name>A0A841FR16_9ACTN</name>
<dbReference type="InterPro" id="IPR016040">
    <property type="entry name" value="NAD(P)-bd_dom"/>
</dbReference>
<dbReference type="InterPro" id="IPR036291">
    <property type="entry name" value="NAD(P)-bd_dom_sf"/>
</dbReference>
<dbReference type="AlphaFoldDB" id="A0A841FR16"/>
<dbReference type="EMBL" id="JACHGT010000005">
    <property type="protein sequence ID" value="MBB6034999.1"/>
    <property type="molecule type" value="Genomic_DNA"/>
</dbReference>
<dbReference type="Pfam" id="PF13460">
    <property type="entry name" value="NAD_binding_10"/>
    <property type="match status" value="1"/>
</dbReference>
<dbReference type="RefSeq" id="WP_184787844.1">
    <property type="nucleotide sequence ID" value="NZ_BONT01000112.1"/>
</dbReference>
<dbReference type="PANTHER" id="PTHR14097">
    <property type="entry name" value="OXIDOREDUCTASE HTATIP2"/>
    <property type="match status" value="1"/>
</dbReference>
<protein>
    <submittedName>
        <fullName evidence="2">Uncharacterized protein YbjT (DUF2867 family)</fullName>
    </submittedName>
</protein>
<evidence type="ECO:0000313" key="3">
    <source>
        <dbReference type="Proteomes" id="UP000548476"/>
    </source>
</evidence>
<feature type="domain" description="NAD(P)-binding" evidence="1">
    <location>
        <begin position="10"/>
        <end position="121"/>
    </location>
</feature>
<organism evidence="2 3">
    <name type="scientific">Phytomonospora endophytica</name>
    <dbReference type="NCBI Taxonomy" id="714109"/>
    <lineage>
        <taxon>Bacteria</taxon>
        <taxon>Bacillati</taxon>
        <taxon>Actinomycetota</taxon>
        <taxon>Actinomycetes</taxon>
        <taxon>Micromonosporales</taxon>
        <taxon>Micromonosporaceae</taxon>
        <taxon>Phytomonospora</taxon>
    </lineage>
</organism>
<keyword evidence="3" id="KW-1185">Reference proteome</keyword>
<comment type="caution">
    <text evidence="2">The sequence shown here is derived from an EMBL/GenBank/DDBJ whole genome shotgun (WGS) entry which is preliminary data.</text>
</comment>
<reference evidence="2 3" key="1">
    <citation type="submission" date="2020-08" db="EMBL/GenBank/DDBJ databases">
        <title>Genomic Encyclopedia of Type Strains, Phase IV (KMG-IV): sequencing the most valuable type-strain genomes for metagenomic binning, comparative biology and taxonomic classification.</title>
        <authorList>
            <person name="Goeker M."/>
        </authorList>
    </citation>
    <scope>NUCLEOTIDE SEQUENCE [LARGE SCALE GENOMIC DNA]</scope>
    <source>
        <strain evidence="2 3">YIM 65646</strain>
    </source>
</reference>
<proteinExistence type="predicted"/>
<accession>A0A841FR16</accession>
<evidence type="ECO:0000313" key="2">
    <source>
        <dbReference type="EMBL" id="MBB6034999.1"/>
    </source>
</evidence>
<dbReference type="PANTHER" id="PTHR14097:SF7">
    <property type="entry name" value="OXIDOREDUCTASE HTATIP2"/>
    <property type="match status" value="1"/>
</dbReference>
<dbReference type="Gene3D" id="3.40.50.720">
    <property type="entry name" value="NAD(P)-binding Rossmann-like Domain"/>
    <property type="match status" value="1"/>
</dbReference>
<sequence length="222" mass="23686">MSGRTALLVGATGLVGGHCLERLLAEPVYTGITVLTRRDSGHREKRLDERVVDFAALTAADVPAVDDVYCALGTTMAKAGSKEAFREVDHDHVLTVAELARAAGASRFALVSSIGADPDARAFYLRVKGETERDLGRLGYTCLEVFRPSGLLGERTDRRLAEKLSIPLLRVVSGALVGPLRPYRAVGAGTVARAMVAALLEGEKGIRVRTYDDIEALAAVGR</sequence>
<dbReference type="SUPFAM" id="SSF51735">
    <property type="entry name" value="NAD(P)-binding Rossmann-fold domains"/>
    <property type="match status" value="1"/>
</dbReference>